<keyword evidence="2" id="KW-1185">Reference proteome</keyword>
<reference evidence="1 2" key="1">
    <citation type="journal article" date="2018" name="Sci. Rep.">
        <title>Comparative analysis of the Pocillopora damicornis genome highlights role of immune system in coral evolution.</title>
        <authorList>
            <person name="Cunning R."/>
            <person name="Bay R.A."/>
            <person name="Gillette P."/>
            <person name="Baker A.C."/>
            <person name="Traylor-Knowles N."/>
        </authorList>
    </citation>
    <scope>NUCLEOTIDE SEQUENCE [LARGE SCALE GENOMIC DNA]</scope>
    <source>
        <strain evidence="1">RSMAS</strain>
        <tissue evidence="1">Whole animal</tissue>
    </source>
</reference>
<sequence>MYVNNKTSLLMQTCIALASNPTSVQPQEKHRVRIIMNSGSQKTYITQKLKENLGLKQMARERLCMKTFGSDYNNLKTVDVVNLCMKNVDNDVTVTVTAHVVPIICSPLDYQAVQFARKKSCSFEGHCFVGTYFRRESRRRHSHWSRSAVEHCKWKVNMAATHVLRTDARRDEMDVHQMELDKKLRTFWELESIGIKQEENYVLESFKETIT</sequence>
<protein>
    <submittedName>
        <fullName evidence="1">Uncharacterized protein</fullName>
    </submittedName>
</protein>
<accession>A0A3M6U7Y0</accession>
<gene>
    <name evidence="1" type="ORF">pdam_00025551</name>
</gene>
<comment type="caution">
    <text evidence="1">The sequence shown here is derived from an EMBL/GenBank/DDBJ whole genome shotgun (WGS) entry which is preliminary data.</text>
</comment>
<evidence type="ECO:0000313" key="2">
    <source>
        <dbReference type="Proteomes" id="UP000275408"/>
    </source>
</evidence>
<organism evidence="1 2">
    <name type="scientific">Pocillopora damicornis</name>
    <name type="common">Cauliflower coral</name>
    <name type="synonym">Millepora damicornis</name>
    <dbReference type="NCBI Taxonomy" id="46731"/>
    <lineage>
        <taxon>Eukaryota</taxon>
        <taxon>Metazoa</taxon>
        <taxon>Cnidaria</taxon>
        <taxon>Anthozoa</taxon>
        <taxon>Hexacorallia</taxon>
        <taxon>Scleractinia</taxon>
        <taxon>Astrocoeniina</taxon>
        <taxon>Pocilloporidae</taxon>
        <taxon>Pocillopora</taxon>
    </lineage>
</organism>
<dbReference type="Proteomes" id="UP000275408">
    <property type="component" value="Unassembled WGS sequence"/>
</dbReference>
<name>A0A3M6U7Y0_POCDA</name>
<evidence type="ECO:0000313" key="1">
    <source>
        <dbReference type="EMBL" id="RMX49775.1"/>
    </source>
</evidence>
<proteinExistence type="predicted"/>
<dbReference type="AlphaFoldDB" id="A0A3M6U7Y0"/>
<dbReference type="EMBL" id="RCHS01002056">
    <property type="protein sequence ID" value="RMX49775.1"/>
    <property type="molecule type" value="Genomic_DNA"/>
</dbReference>